<evidence type="ECO:0000313" key="3">
    <source>
        <dbReference type="Proteomes" id="UP000183952"/>
    </source>
</evidence>
<dbReference type="InterPro" id="IPR003607">
    <property type="entry name" value="HD/PDEase_dom"/>
</dbReference>
<sequence length="358" mass="40677">MRFVPDSCIRENMVLAVNLYDKDESLLLKKGSVLKQNQIQAIHQLGLSGIYIEDQISSDIKINTMISEELKIKALSGIKNIFINDYNGSDLTQSMDEIKFIVETIINQILSTDNLLYNMVDLKLFDEYTYYHSLNVAVISTIMGISLGYNRTTLYNLGLAAILHDIGNIFIPKHILIKQSSLTQEEHRKIRAHSFLGYAFIKDNYPNIATSSYMGILHHHEHCNGSGYPFGLKKNKIHTFGKIISIADVFDSLTSDRPYRSAILPSDAMEYIMGGADSLFDMELVKIFTRRVAPYPLGTCVRLSNQRIGIVVKNFPDCCTRPRVRLINKKTNKITNEYINLKDDMHTTNITIIEVVNI</sequence>
<dbReference type="Gene3D" id="1.10.3210.10">
    <property type="entry name" value="Hypothetical protein af1432"/>
    <property type="match status" value="1"/>
</dbReference>
<dbReference type="PROSITE" id="PS51832">
    <property type="entry name" value="HD_GYP"/>
    <property type="match status" value="1"/>
</dbReference>
<dbReference type="AlphaFoldDB" id="A0A1M6QMW2"/>
<accession>A0A1M6QMW2</accession>
<dbReference type="RefSeq" id="WP_072904003.1">
    <property type="nucleotide sequence ID" value="NZ_FRAD01000017.1"/>
</dbReference>
<dbReference type="SUPFAM" id="SSF109604">
    <property type="entry name" value="HD-domain/PDEase-like"/>
    <property type="match status" value="1"/>
</dbReference>
<evidence type="ECO:0000259" key="1">
    <source>
        <dbReference type="PROSITE" id="PS51832"/>
    </source>
</evidence>
<dbReference type="EMBL" id="FRAD01000017">
    <property type="protein sequence ID" value="SHK21546.1"/>
    <property type="molecule type" value="Genomic_DNA"/>
</dbReference>
<feature type="domain" description="HD-GYP" evidence="1">
    <location>
        <begin position="107"/>
        <end position="304"/>
    </location>
</feature>
<dbReference type="OrthoDB" id="9804747at2"/>
<dbReference type="InterPro" id="IPR037522">
    <property type="entry name" value="HD_GYP_dom"/>
</dbReference>
<dbReference type="PANTHER" id="PTHR43155:SF2">
    <property type="entry name" value="CYCLIC DI-GMP PHOSPHODIESTERASE PA4108"/>
    <property type="match status" value="1"/>
</dbReference>
<dbReference type="CDD" id="cd00077">
    <property type="entry name" value="HDc"/>
    <property type="match status" value="1"/>
</dbReference>
<dbReference type="PANTHER" id="PTHR43155">
    <property type="entry name" value="CYCLIC DI-GMP PHOSPHODIESTERASE PA4108-RELATED"/>
    <property type="match status" value="1"/>
</dbReference>
<proteinExistence type="predicted"/>
<reference evidence="2 3" key="1">
    <citation type="submission" date="2016-11" db="EMBL/GenBank/DDBJ databases">
        <authorList>
            <person name="Jaros S."/>
            <person name="Januszkiewicz K."/>
            <person name="Wedrychowicz H."/>
        </authorList>
    </citation>
    <scope>NUCLEOTIDE SEQUENCE [LARGE SCALE GENOMIC DNA]</scope>
    <source>
        <strain evidence="2 3">DSM 3090</strain>
    </source>
</reference>
<protein>
    <submittedName>
        <fullName evidence="2">HD-GYP domain, c-di-GMP phosphodiesterase class II (Or its inactivated variant)</fullName>
    </submittedName>
</protein>
<gene>
    <name evidence="2" type="ORF">SAMN02745248_02064</name>
</gene>
<dbReference type="Proteomes" id="UP000183952">
    <property type="component" value="Unassembled WGS sequence"/>
</dbReference>
<evidence type="ECO:0000313" key="2">
    <source>
        <dbReference type="EMBL" id="SHK21546.1"/>
    </source>
</evidence>
<organism evidence="2 3">
    <name type="scientific">Hathewaya proteolytica DSM 3090</name>
    <dbReference type="NCBI Taxonomy" id="1121331"/>
    <lineage>
        <taxon>Bacteria</taxon>
        <taxon>Bacillati</taxon>
        <taxon>Bacillota</taxon>
        <taxon>Clostridia</taxon>
        <taxon>Eubacteriales</taxon>
        <taxon>Clostridiaceae</taxon>
        <taxon>Hathewaya</taxon>
    </lineage>
</organism>
<name>A0A1M6QMW2_9CLOT</name>
<keyword evidence="3" id="KW-1185">Reference proteome</keyword>
<dbReference type="Pfam" id="PF13487">
    <property type="entry name" value="HD_5"/>
    <property type="match status" value="1"/>
</dbReference>
<dbReference type="SMART" id="SM00471">
    <property type="entry name" value="HDc"/>
    <property type="match status" value="1"/>
</dbReference>
<dbReference type="STRING" id="1121331.SAMN02745248_02064"/>